<dbReference type="EnsemblPlants" id="AVESA.00010b.r2.6CG1130580.1">
    <property type="protein sequence ID" value="AVESA.00010b.r2.6CG1130580.1.CDS"/>
    <property type="gene ID" value="AVESA.00010b.r2.6CG1130580"/>
</dbReference>
<keyword evidence="2" id="KW-1185">Reference proteome</keyword>
<accession>A0ACD5ZDK4</accession>
<proteinExistence type="predicted"/>
<reference evidence="1" key="2">
    <citation type="submission" date="2025-09" db="UniProtKB">
        <authorList>
            <consortium name="EnsemblPlants"/>
        </authorList>
    </citation>
    <scope>IDENTIFICATION</scope>
</reference>
<organism evidence="1 2">
    <name type="scientific">Avena sativa</name>
    <name type="common">Oat</name>
    <dbReference type="NCBI Taxonomy" id="4498"/>
    <lineage>
        <taxon>Eukaryota</taxon>
        <taxon>Viridiplantae</taxon>
        <taxon>Streptophyta</taxon>
        <taxon>Embryophyta</taxon>
        <taxon>Tracheophyta</taxon>
        <taxon>Spermatophyta</taxon>
        <taxon>Magnoliopsida</taxon>
        <taxon>Liliopsida</taxon>
        <taxon>Poales</taxon>
        <taxon>Poaceae</taxon>
        <taxon>BOP clade</taxon>
        <taxon>Pooideae</taxon>
        <taxon>Poodae</taxon>
        <taxon>Poeae</taxon>
        <taxon>Poeae Chloroplast Group 1 (Aveneae type)</taxon>
        <taxon>Aveninae</taxon>
        <taxon>Avena</taxon>
    </lineage>
</organism>
<evidence type="ECO:0000313" key="1">
    <source>
        <dbReference type="EnsemblPlants" id="AVESA.00010b.r2.6CG1130580.1.CDS"/>
    </source>
</evidence>
<dbReference type="Proteomes" id="UP001732700">
    <property type="component" value="Chromosome 6C"/>
</dbReference>
<name>A0ACD5ZDK4_AVESA</name>
<protein>
    <submittedName>
        <fullName evidence="1">Uncharacterized protein</fullName>
    </submittedName>
</protein>
<evidence type="ECO:0000313" key="2">
    <source>
        <dbReference type="Proteomes" id="UP001732700"/>
    </source>
</evidence>
<sequence>MGSLIPKLFQLLKEEYNLHKGVKKDVEFLVRELPSMHLALRKLADVPRDQLDKQVKLWADEVRELSYVMEDVVDSFLQVSAEGCEPAANSNKLKELLKKMGNLLPKGKARHKIANKIRSIKILIKEVAARRDRYRVDNVVANLAATQTVDPRLLALFKDQKELVGIDVARDKITKRLMDGYEDVPNKQLEILSIYGIGGLGKTTLAKVVHEGLRDKFVLKAFVSVGQKPDVKKVLRDIILELGHKISDEPVLDEKQLIEKLHELLDNMRYFIVIDDIWDLEAWKIIRCALKDNNRGSRIITTTRSLEVARKSSEVYQLQPLSQDNSEKLFYTRLYGGKSKCPFDQPIEISKKILQKCGGVPLAIITIASLLEGKPREDWSKVYDSIGFGHGENKDVDNTRKILLFSYYDLPYYLRACLLYLSIYPEDYTILKDTLI</sequence>
<reference evidence="1" key="1">
    <citation type="submission" date="2021-05" db="EMBL/GenBank/DDBJ databases">
        <authorList>
            <person name="Scholz U."/>
            <person name="Mascher M."/>
            <person name="Fiebig A."/>
        </authorList>
    </citation>
    <scope>NUCLEOTIDE SEQUENCE [LARGE SCALE GENOMIC DNA]</scope>
</reference>